<proteinExistence type="inferred from homology"/>
<gene>
    <name evidence="4" type="ORF">KIL84_007556</name>
</gene>
<dbReference type="Gene3D" id="1.25.40.20">
    <property type="entry name" value="Ankyrin repeat-containing domain"/>
    <property type="match status" value="1"/>
</dbReference>
<dbReference type="InterPro" id="IPR036770">
    <property type="entry name" value="Ankyrin_rpt-contain_sf"/>
</dbReference>
<keyword evidence="2" id="KW-0040">ANK repeat</keyword>
<dbReference type="SUPFAM" id="SSF48403">
    <property type="entry name" value="Ankyrin repeat"/>
    <property type="match status" value="1"/>
</dbReference>
<comment type="similarity">
    <text evidence="3">Belongs to the SOWAH family.</text>
</comment>
<keyword evidence="5" id="KW-1185">Reference proteome</keyword>
<evidence type="ECO:0000256" key="2">
    <source>
        <dbReference type="ARBA" id="ARBA00023043"/>
    </source>
</evidence>
<organism evidence="4 5">
    <name type="scientific">Mauremys mutica</name>
    <name type="common">yellowpond turtle</name>
    <dbReference type="NCBI Taxonomy" id="74926"/>
    <lineage>
        <taxon>Eukaryota</taxon>
        <taxon>Metazoa</taxon>
        <taxon>Chordata</taxon>
        <taxon>Craniata</taxon>
        <taxon>Vertebrata</taxon>
        <taxon>Euteleostomi</taxon>
        <taxon>Archelosauria</taxon>
        <taxon>Testudinata</taxon>
        <taxon>Testudines</taxon>
        <taxon>Cryptodira</taxon>
        <taxon>Durocryptodira</taxon>
        <taxon>Testudinoidea</taxon>
        <taxon>Geoemydidae</taxon>
        <taxon>Geoemydinae</taxon>
        <taxon>Mauremys</taxon>
    </lineage>
</organism>
<protein>
    <submittedName>
        <fullName evidence="4">Uncharacterized protein</fullName>
    </submittedName>
</protein>
<evidence type="ECO:0000256" key="1">
    <source>
        <dbReference type="ARBA" id="ARBA00022737"/>
    </source>
</evidence>
<sequence length="251" mass="27136">MERRRFHEACGEHCSLKRGSNVLKEDKETKCSAEIPLEAGKHDWLVKVTTGHWTCQLHGLLLKGKNLAGKRNFLSGFAALHWAARSGDCEMARQLTEMAKKSGSCLDVNAKSYGGYTPPHVAAMHGCEDAGAMLVRNCQAKMDLQECSGRKPLQYLNNESPATLQQLLNKPDSSSAAAASRSKMTNVKVAILSPTSRFLGVIKGLKRSVSSLSGSAGARKTGKATGIFSSLSKEMKQAQEEAKTRGIQICV</sequence>
<dbReference type="Proteomes" id="UP000827986">
    <property type="component" value="Unassembled WGS sequence"/>
</dbReference>
<evidence type="ECO:0000256" key="3">
    <source>
        <dbReference type="ARBA" id="ARBA00038122"/>
    </source>
</evidence>
<name>A0A9D3X2W9_9SAUR</name>
<dbReference type="PANTHER" id="PTHR14491:SF2">
    <property type="entry name" value="ANKYRIN REPEAT DOMAIN-CONTAINING PROTEIN SOWAHA"/>
    <property type="match status" value="1"/>
</dbReference>
<dbReference type="InterPro" id="IPR002110">
    <property type="entry name" value="Ankyrin_rpt"/>
</dbReference>
<dbReference type="PANTHER" id="PTHR14491">
    <property type="entry name" value="SOSONDOWAH, ISOFORM G"/>
    <property type="match status" value="1"/>
</dbReference>
<dbReference type="AlphaFoldDB" id="A0A9D3X2W9"/>
<evidence type="ECO:0000313" key="4">
    <source>
        <dbReference type="EMBL" id="KAH1171938.1"/>
    </source>
</evidence>
<keyword evidence="1" id="KW-0677">Repeat</keyword>
<evidence type="ECO:0000313" key="5">
    <source>
        <dbReference type="Proteomes" id="UP000827986"/>
    </source>
</evidence>
<dbReference type="Pfam" id="PF12796">
    <property type="entry name" value="Ank_2"/>
    <property type="match status" value="1"/>
</dbReference>
<reference evidence="4" key="1">
    <citation type="submission" date="2021-09" db="EMBL/GenBank/DDBJ databases">
        <title>The genome of Mauremys mutica provides insights into the evolution of semi-aquatic lifestyle.</title>
        <authorList>
            <person name="Gong S."/>
            <person name="Gao Y."/>
        </authorList>
    </citation>
    <scope>NUCLEOTIDE SEQUENCE</scope>
    <source>
        <strain evidence="4">MM-2020</strain>
        <tissue evidence="4">Muscle</tissue>
    </source>
</reference>
<comment type="caution">
    <text evidence="4">The sequence shown here is derived from an EMBL/GenBank/DDBJ whole genome shotgun (WGS) entry which is preliminary data.</text>
</comment>
<accession>A0A9D3X2W9</accession>
<dbReference type="EMBL" id="JAHDVG010000483">
    <property type="protein sequence ID" value="KAH1171938.1"/>
    <property type="molecule type" value="Genomic_DNA"/>
</dbReference>